<gene>
    <name evidence="2" type="ORF">Sfulv_17710</name>
</gene>
<accession>A0A7J0C3A1</accession>
<evidence type="ECO:0000313" key="3">
    <source>
        <dbReference type="Proteomes" id="UP000498980"/>
    </source>
</evidence>
<dbReference type="AlphaFoldDB" id="A0A7J0C3A1"/>
<protein>
    <submittedName>
        <fullName evidence="2">Uncharacterized protein</fullName>
    </submittedName>
</protein>
<comment type="caution">
    <text evidence="2">The sequence shown here is derived from an EMBL/GenBank/DDBJ whole genome shotgun (WGS) entry which is preliminary data.</text>
</comment>
<dbReference type="EMBL" id="BLWC01000001">
    <property type="protein sequence ID" value="GFM96960.1"/>
    <property type="molecule type" value="Genomic_DNA"/>
</dbReference>
<sequence>MWQRAPGDGQRHLDCGRFGAHRLGRLIDVEADPAAQHHTVGAPVRELPVQHEQARVPWSDPVGPPSYLKAQFTPDLGSGAGLTQQPGPVIPGGRQ</sequence>
<proteinExistence type="predicted"/>
<reference evidence="2 3" key="1">
    <citation type="submission" date="2020-05" db="EMBL/GenBank/DDBJ databases">
        <title>Whole genome shotgun sequence of Streptomyces fulvorobeus NBRC 15897.</title>
        <authorList>
            <person name="Komaki H."/>
            <person name="Tamura T."/>
        </authorList>
    </citation>
    <scope>NUCLEOTIDE SEQUENCE [LARGE SCALE GENOMIC DNA]</scope>
    <source>
        <strain evidence="2 3">NBRC 15897</strain>
    </source>
</reference>
<dbReference type="Proteomes" id="UP000498980">
    <property type="component" value="Unassembled WGS sequence"/>
</dbReference>
<keyword evidence="3" id="KW-1185">Reference proteome</keyword>
<evidence type="ECO:0000313" key="2">
    <source>
        <dbReference type="EMBL" id="GFM96960.1"/>
    </source>
</evidence>
<organism evidence="2 3">
    <name type="scientific">Streptomyces fulvorobeus</name>
    <dbReference type="NCBI Taxonomy" id="284028"/>
    <lineage>
        <taxon>Bacteria</taxon>
        <taxon>Bacillati</taxon>
        <taxon>Actinomycetota</taxon>
        <taxon>Actinomycetes</taxon>
        <taxon>Kitasatosporales</taxon>
        <taxon>Streptomycetaceae</taxon>
        <taxon>Streptomyces</taxon>
    </lineage>
</organism>
<evidence type="ECO:0000256" key="1">
    <source>
        <dbReference type="SAM" id="MobiDB-lite"/>
    </source>
</evidence>
<name>A0A7J0C3A1_9ACTN</name>
<feature type="region of interest" description="Disordered" evidence="1">
    <location>
        <begin position="58"/>
        <end position="95"/>
    </location>
</feature>